<dbReference type="InParanoid" id="A7SF54"/>
<keyword evidence="5" id="KW-1185">Reference proteome</keyword>
<evidence type="ECO:0000256" key="2">
    <source>
        <dbReference type="SAM" id="Phobius"/>
    </source>
</evidence>
<keyword evidence="2" id="KW-0472">Membrane</keyword>
<name>A7SF54_NEMVE</name>
<proteinExistence type="predicted"/>
<dbReference type="PhylomeDB" id="A7SF54"/>
<gene>
    <name evidence="4" type="ORF">NEMVEDRAFT_v1g211320</name>
</gene>
<evidence type="ECO:0000313" key="4">
    <source>
        <dbReference type="EMBL" id="EDO37648.1"/>
    </source>
</evidence>
<dbReference type="GO" id="GO:0006606">
    <property type="term" value="P:protein import into nucleus"/>
    <property type="evidence" value="ECO:0000318"/>
    <property type="project" value="GO_Central"/>
</dbReference>
<organism evidence="4 5">
    <name type="scientific">Nematostella vectensis</name>
    <name type="common">Starlet sea anemone</name>
    <dbReference type="NCBI Taxonomy" id="45351"/>
    <lineage>
        <taxon>Eukaryota</taxon>
        <taxon>Metazoa</taxon>
        <taxon>Cnidaria</taxon>
        <taxon>Anthozoa</taxon>
        <taxon>Hexacorallia</taxon>
        <taxon>Actiniaria</taxon>
        <taxon>Edwardsiidae</taxon>
        <taxon>Nematostella</taxon>
    </lineage>
</organism>
<evidence type="ECO:0000313" key="5">
    <source>
        <dbReference type="Proteomes" id="UP000001593"/>
    </source>
</evidence>
<evidence type="ECO:0000256" key="1">
    <source>
        <dbReference type="SAM" id="MobiDB-lite"/>
    </source>
</evidence>
<protein>
    <recommendedName>
        <fullName evidence="6">Pituitary tumor-transforming gene 1 protein-interacting protein-like</fullName>
    </recommendedName>
</protein>
<feature type="chain" id="PRO_5002715222" description="Pituitary tumor-transforming gene 1 protein-interacting protein-like" evidence="3">
    <location>
        <begin position="30"/>
        <end position="180"/>
    </location>
</feature>
<evidence type="ECO:0008006" key="6">
    <source>
        <dbReference type="Google" id="ProtNLM"/>
    </source>
</evidence>
<dbReference type="HOGENOM" id="CLU_1498016_0_0_1"/>
<keyword evidence="3" id="KW-0732">Signal</keyword>
<feature type="signal peptide" evidence="3">
    <location>
        <begin position="1"/>
        <end position="29"/>
    </location>
</feature>
<dbReference type="EMBL" id="DS469642">
    <property type="protein sequence ID" value="EDO37648.1"/>
    <property type="molecule type" value="Genomic_DNA"/>
</dbReference>
<feature type="compositionally biased region" description="Low complexity" evidence="1">
    <location>
        <begin position="34"/>
        <end position="50"/>
    </location>
</feature>
<dbReference type="InterPro" id="IPR052304">
    <property type="entry name" value="PTTG1IP"/>
</dbReference>
<sequence length="180" mass="20072">MKTLTKAVCWSAITLCVCFIAIGAETATAKHKTTSSPTPTRPNTTATTSPTPTPKLSCEERNSCCGPCTDDYECYWCEPDSTCKPYKVSISQLTPKGCKGNKWYWKQCAVPGYVLIIVVPSLVGVILISLGCCIYCCCCRSRGRKGYEQEKDRNRRREKNLQRSQGKYLLTNTDDDNEIL</sequence>
<dbReference type="OMA" id="EERNSCC"/>
<feature type="region of interest" description="Disordered" evidence="1">
    <location>
        <begin position="31"/>
        <end position="54"/>
    </location>
</feature>
<dbReference type="GO" id="GO:0005737">
    <property type="term" value="C:cytoplasm"/>
    <property type="evidence" value="ECO:0000318"/>
    <property type="project" value="GO_Central"/>
</dbReference>
<feature type="transmembrane region" description="Helical" evidence="2">
    <location>
        <begin position="113"/>
        <end position="138"/>
    </location>
</feature>
<reference evidence="4 5" key="1">
    <citation type="journal article" date="2007" name="Science">
        <title>Sea anemone genome reveals ancestral eumetazoan gene repertoire and genomic organization.</title>
        <authorList>
            <person name="Putnam N.H."/>
            <person name="Srivastava M."/>
            <person name="Hellsten U."/>
            <person name="Dirks B."/>
            <person name="Chapman J."/>
            <person name="Salamov A."/>
            <person name="Terry A."/>
            <person name="Shapiro H."/>
            <person name="Lindquist E."/>
            <person name="Kapitonov V.V."/>
            <person name="Jurka J."/>
            <person name="Genikhovich G."/>
            <person name="Grigoriev I.V."/>
            <person name="Lucas S.M."/>
            <person name="Steele R.E."/>
            <person name="Finnerty J.R."/>
            <person name="Technau U."/>
            <person name="Martindale M.Q."/>
            <person name="Rokhsar D.S."/>
        </authorList>
    </citation>
    <scope>NUCLEOTIDE SEQUENCE [LARGE SCALE GENOMIC DNA]</scope>
    <source>
        <strain evidence="5">CH2 X CH6</strain>
    </source>
</reference>
<dbReference type="AlphaFoldDB" id="A7SF54"/>
<keyword evidence="2" id="KW-0812">Transmembrane</keyword>
<dbReference type="GO" id="GO:0005634">
    <property type="term" value="C:nucleus"/>
    <property type="evidence" value="ECO:0000318"/>
    <property type="project" value="GO_Central"/>
</dbReference>
<accession>A7SF54</accession>
<dbReference type="PANTHER" id="PTHR15191">
    <property type="entry name" value="PROTEIN CBG20567"/>
    <property type="match status" value="1"/>
</dbReference>
<dbReference type="Proteomes" id="UP000001593">
    <property type="component" value="Unassembled WGS sequence"/>
</dbReference>
<dbReference type="PANTHER" id="PTHR15191:SF3">
    <property type="entry name" value="PITUITARY TUMOR-TRANSFORMING GENE PROTEIN-BINDING FACTOR"/>
    <property type="match status" value="1"/>
</dbReference>
<evidence type="ECO:0000256" key="3">
    <source>
        <dbReference type="SAM" id="SignalP"/>
    </source>
</evidence>
<keyword evidence="2" id="KW-1133">Transmembrane helix</keyword>